<organism evidence="6 7">
    <name type="scientific">Halorussus aquaticus</name>
    <dbReference type="NCBI Taxonomy" id="2953748"/>
    <lineage>
        <taxon>Archaea</taxon>
        <taxon>Methanobacteriati</taxon>
        <taxon>Methanobacteriota</taxon>
        <taxon>Stenosarchaea group</taxon>
        <taxon>Halobacteria</taxon>
        <taxon>Halobacteriales</taxon>
        <taxon>Haladaptataceae</taxon>
        <taxon>Halorussus</taxon>
    </lineage>
</organism>
<feature type="domain" description="TNase-like" evidence="4">
    <location>
        <begin position="41"/>
        <end position="188"/>
    </location>
</feature>
<dbReference type="AlphaFoldDB" id="A0ABD5Q2C7"/>
<accession>A0ABD5Q2C7</accession>
<keyword evidence="2" id="KW-0255">Endonuclease</keyword>
<dbReference type="SMART" id="SM00318">
    <property type="entry name" value="SNc"/>
    <property type="match status" value="1"/>
</dbReference>
<keyword evidence="1" id="KW-0540">Nuclease</keyword>
<feature type="domain" description="LTD" evidence="5">
    <location>
        <begin position="203"/>
        <end position="308"/>
    </location>
</feature>
<dbReference type="GO" id="GO:0016787">
    <property type="term" value="F:hydrolase activity"/>
    <property type="evidence" value="ECO:0007669"/>
    <property type="project" value="UniProtKB-KW"/>
</dbReference>
<dbReference type="Proteomes" id="UP001595945">
    <property type="component" value="Unassembled WGS sequence"/>
</dbReference>
<dbReference type="Pfam" id="PF00565">
    <property type="entry name" value="SNase"/>
    <property type="match status" value="1"/>
</dbReference>
<dbReference type="PROSITE" id="PS01123">
    <property type="entry name" value="TNASE_1"/>
    <property type="match status" value="1"/>
</dbReference>
<dbReference type="InterPro" id="IPR035437">
    <property type="entry name" value="SNase_OB-fold_sf"/>
</dbReference>
<evidence type="ECO:0000256" key="1">
    <source>
        <dbReference type="ARBA" id="ARBA00022722"/>
    </source>
</evidence>
<dbReference type="GeneID" id="73044453"/>
<keyword evidence="3" id="KW-0378">Hydrolase</keyword>
<dbReference type="PANTHER" id="PTHR12302:SF3">
    <property type="entry name" value="SERINE_THREONINE-PROTEIN KINASE 31"/>
    <property type="match status" value="1"/>
</dbReference>
<sequence length="308" mass="32765">MGRKQFLTAMLVVALVGSMAFPAGAAVVSTTEDATASSISGSVTVTVTGAADGDTVDVRYENGTTETVRLLGVDTPEVNVENTPGEFEGVPNTQAGKDCLRSAGENASKYTKNTLVGRTVTLKFDSQSDRRGDYGRLLAYVYVDGQNFNLGLVERGHARVYDSTFSQSESFYSAENESQANLRGLWHCRTVDDGGDGGDGGSDSGTASIEWVYAEASSTNDERVQIKNTGSGELDLSGYTLVDEAGNTYTFPNGFTLASGASVWVHSGSGSDDSDDLYAAFGHEIWNDYGDTAYVYDENGNEVDSRSY</sequence>
<dbReference type="InterPro" id="IPR016071">
    <property type="entry name" value="Staphylococal_nuclease_OB-fold"/>
</dbReference>
<dbReference type="SUPFAM" id="SSF50199">
    <property type="entry name" value="Staphylococcal nuclease"/>
    <property type="match status" value="1"/>
</dbReference>
<name>A0ABD5Q2C7_9EURY</name>
<dbReference type="Gene3D" id="2.60.40.1260">
    <property type="entry name" value="Lamin Tail domain"/>
    <property type="match status" value="1"/>
</dbReference>
<evidence type="ECO:0000256" key="3">
    <source>
        <dbReference type="ARBA" id="ARBA00022801"/>
    </source>
</evidence>
<dbReference type="GO" id="GO:0004519">
    <property type="term" value="F:endonuclease activity"/>
    <property type="evidence" value="ECO:0007669"/>
    <property type="project" value="UniProtKB-KW"/>
</dbReference>
<dbReference type="SUPFAM" id="SSF74853">
    <property type="entry name" value="Lamin A/C globular tail domain"/>
    <property type="match status" value="1"/>
</dbReference>
<dbReference type="EMBL" id="JBHSHT010000001">
    <property type="protein sequence ID" value="MFC4824846.1"/>
    <property type="molecule type" value="Genomic_DNA"/>
</dbReference>
<evidence type="ECO:0000259" key="5">
    <source>
        <dbReference type="PROSITE" id="PS51841"/>
    </source>
</evidence>
<evidence type="ECO:0000256" key="2">
    <source>
        <dbReference type="ARBA" id="ARBA00022759"/>
    </source>
</evidence>
<dbReference type="InterPro" id="IPR002071">
    <property type="entry name" value="Thermonucl_AS"/>
</dbReference>
<dbReference type="PROSITE" id="PS51841">
    <property type="entry name" value="LTD"/>
    <property type="match status" value="1"/>
</dbReference>
<dbReference type="InterPro" id="IPR001322">
    <property type="entry name" value="Lamin_tail_dom"/>
</dbReference>
<dbReference type="RefSeq" id="WP_254269438.1">
    <property type="nucleotide sequence ID" value="NZ_CP100400.1"/>
</dbReference>
<protein>
    <submittedName>
        <fullName evidence="6">Lamin tail domain-containing protein</fullName>
    </submittedName>
</protein>
<comment type="caution">
    <text evidence="6">The sequence shown here is derived from an EMBL/GenBank/DDBJ whole genome shotgun (WGS) entry which is preliminary data.</text>
</comment>
<gene>
    <name evidence="6" type="ORF">ACFO9K_11310</name>
</gene>
<keyword evidence="7" id="KW-1185">Reference proteome</keyword>
<reference evidence="6 7" key="1">
    <citation type="journal article" date="2019" name="Int. J. Syst. Evol. Microbiol.">
        <title>The Global Catalogue of Microorganisms (GCM) 10K type strain sequencing project: providing services to taxonomists for standard genome sequencing and annotation.</title>
        <authorList>
            <consortium name="The Broad Institute Genomics Platform"/>
            <consortium name="The Broad Institute Genome Sequencing Center for Infectious Disease"/>
            <person name="Wu L."/>
            <person name="Ma J."/>
        </authorList>
    </citation>
    <scope>NUCLEOTIDE SEQUENCE [LARGE SCALE GENOMIC DNA]</scope>
    <source>
        <strain evidence="6 7">XZYJ18</strain>
    </source>
</reference>
<proteinExistence type="predicted"/>
<evidence type="ECO:0000313" key="7">
    <source>
        <dbReference type="Proteomes" id="UP001595945"/>
    </source>
</evidence>
<dbReference type="Pfam" id="PF00932">
    <property type="entry name" value="LTD"/>
    <property type="match status" value="1"/>
</dbReference>
<evidence type="ECO:0000259" key="4">
    <source>
        <dbReference type="PROSITE" id="PS50830"/>
    </source>
</evidence>
<dbReference type="InterPro" id="IPR036415">
    <property type="entry name" value="Lamin_tail_dom_sf"/>
</dbReference>
<dbReference type="Gene3D" id="2.40.50.90">
    <property type="match status" value="1"/>
</dbReference>
<dbReference type="PROSITE" id="PS50830">
    <property type="entry name" value="TNASE_3"/>
    <property type="match status" value="1"/>
</dbReference>
<evidence type="ECO:0000313" key="6">
    <source>
        <dbReference type="EMBL" id="MFC4824846.1"/>
    </source>
</evidence>
<dbReference type="PANTHER" id="PTHR12302">
    <property type="entry name" value="EBNA2 BINDING PROTEIN P100"/>
    <property type="match status" value="1"/>
</dbReference>